<dbReference type="EMBL" id="JAENIJ010000004">
    <property type="protein sequence ID" value="MBK1881588.1"/>
    <property type="molecule type" value="Genomic_DNA"/>
</dbReference>
<name>A0A934VVA4_9BACT</name>
<sequence length="227" mass="24099">MQTISTHLASTIAALALFTASESLATVTFYSDYATWESANPAATESFGFVTSSDPDQQIPHGETTKVTGLVNVYYDTVGEVDRVNDHIEFDNAQLNFTTDVSGANQTTGVIFSFDTPVTGFGFDIKGLSTAGTSSWVFLVDGTLFNVYDVIQSSSGFAGFTSTTPISSIAMVNPTTGVELSTSLPLTSGGDQVQFTQFYTQAIPEASSFLLCGIAGVGLVLRRRRLS</sequence>
<gene>
    <name evidence="2" type="ORF">JIN85_04130</name>
</gene>
<dbReference type="Proteomes" id="UP000603141">
    <property type="component" value="Unassembled WGS sequence"/>
</dbReference>
<comment type="caution">
    <text evidence="2">The sequence shown here is derived from an EMBL/GenBank/DDBJ whole genome shotgun (WGS) entry which is preliminary data.</text>
</comment>
<dbReference type="RefSeq" id="WP_200267923.1">
    <property type="nucleotide sequence ID" value="NZ_JAENIJ010000004.1"/>
</dbReference>
<feature type="chain" id="PRO_5036784007" evidence="1">
    <location>
        <begin position="26"/>
        <end position="227"/>
    </location>
</feature>
<evidence type="ECO:0000313" key="2">
    <source>
        <dbReference type="EMBL" id="MBK1881588.1"/>
    </source>
</evidence>
<reference evidence="2" key="1">
    <citation type="submission" date="2021-01" db="EMBL/GenBank/DDBJ databases">
        <title>Modified the classification status of verrucomicrobia.</title>
        <authorList>
            <person name="Feng X."/>
        </authorList>
    </citation>
    <scope>NUCLEOTIDE SEQUENCE</scope>
    <source>
        <strain evidence="2">KCTC 22041</strain>
    </source>
</reference>
<dbReference type="AlphaFoldDB" id="A0A934VVA4"/>
<proteinExistence type="predicted"/>
<keyword evidence="3" id="KW-1185">Reference proteome</keyword>
<evidence type="ECO:0000256" key="1">
    <source>
        <dbReference type="SAM" id="SignalP"/>
    </source>
</evidence>
<feature type="signal peptide" evidence="1">
    <location>
        <begin position="1"/>
        <end position="25"/>
    </location>
</feature>
<organism evidence="2 3">
    <name type="scientific">Luteolibacter pohnpeiensis</name>
    <dbReference type="NCBI Taxonomy" id="454153"/>
    <lineage>
        <taxon>Bacteria</taxon>
        <taxon>Pseudomonadati</taxon>
        <taxon>Verrucomicrobiota</taxon>
        <taxon>Verrucomicrobiia</taxon>
        <taxon>Verrucomicrobiales</taxon>
        <taxon>Verrucomicrobiaceae</taxon>
        <taxon>Luteolibacter</taxon>
    </lineage>
</organism>
<keyword evidence="1" id="KW-0732">Signal</keyword>
<protein>
    <submittedName>
        <fullName evidence="2">PEP-CTERM sorting domain-containing protein</fullName>
    </submittedName>
</protein>
<evidence type="ECO:0000313" key="3">
    <source>
        <dbReference type="Proteomes" id="UP000603141"/>
    </source>
</evidence>
<accession>A0A934VVA4</accession>